<organism evidence="1 2">
    <name type="scientific">Cellulophaga baltica</name>
    <dbReference type="NCBI Taxonomy" id="76594"/>
    <lineage>
        <taxon>Bacteria</taxon>
        <taxon>Pseudomonadati</taxon>
        <taxon>Bacteroidota</taxon>
        <taxon>Flavobacteriia</taxon>
        <taxon>Flavobacteriales</taxon>
        <taxon>Flavobacteriaceae</taxon>
        <taxon>Cellulophaga</taxon>
    </lineage>
</organism>
<name>A0A1G7HI48_9FLAO</name>
<gene>
    <name evidence="1" type="ORF">SAMN04487992_10687</name>
</gene>
<dbReference type="SUPFAM" id="SSF52833">
    <property type="entry name" value="Thioredoxin-like"/>
    <property type="match status" value="1"/>
</dbReference>
<dbReference type="EMBL" id="FNBD01000006">
    <property type="protein sequence ID" value="SDF00031.1"/>
    <property type="molecule type" value="Genomic_DNA"/>
</dbReference>
<keyword evidence="2" id="KW-1185">Reference proteome</keyword>
<dbReference type="Gene3D" id="3.40.30.10">
    <property type="entry name" value="Glutaredoxin"/>
    <property type="match status" value="1"/>
</dbReference>
<protein>
    <submittedName>
        <fullName evidence="1">Bacillithiol system protein YtxJ</fullName>
    </submittedName>
</protein>
<dbReference type="Pfam" id="PF11009">
    <property type="entry name" value="BrxC"/>
    <property type="match status" value="1"/>
</dbReference>
<dbReference type="Proteomes" id="UP000182114">
    <property type="component" value="Unassembled WGS sequence"/>
</dbReference>
<reference evidence="2" key="1">
    <citation type="submission" date="2016-10" db="EMBL/GenBank/DDBJ databases">
        <authorList>
            <person name="Varghese N."/>
            <person name="Submissions S."/>
        </authorList>
    </citation>
    <scope>NUCLEOTIDE SEQUENCE [LARGE SCALE GENOMIC DNA]</scope>
    <source>
        <strain evidence="2">DSM 24729</strain>
    </source>
</reference>
<dbReference type="InterPro" id="IPR036249">
    <property type="entry name" value="Thioredoxin-like_sf"/>
</dbReference>
<dbReference type="InterPro" id="IPR022551">
    <property type="entry name" value="BrxC"/>
</dbReference>
<dbReference type="eggNOG" id="COG3118">
    <property type="taxonomic scope" value="Bacteria"/>
</dbReference>
<evidence type="ECO:0000313" key="2">
    <source>
        <dbReference type="Proteomes" id="UP000182114"/>
    </source>
</evidence>
<dbReference type="NCBIfam" id="TIGR04019">
    <property type="entry name" value="B_thiol_YtxJ"/>
    <property type="match status" value="1"/>
</dbReference>
<dbReference type="RefSeq" id="WP_034667042.1">
    <property type="nucleotide sequence ID" value="NZ_FNBD01000006.1"/>
</dbReference>
<evidence type="ECO:0000313" key="1">
    <source>
        <dbReference type="EMBL" id="SDF00031.1"/>
    </source>
</evidence>
<sequence length="132" mass="14970">MGLFDSLFGNNKEATPKEEKAELPWIALASLDQLEEIKEKSKTKPQIIFKHSTTCGISRMVMNTFKNTYNLDKNQADLYYLDLLSNREVSNETGYKFQVVHQSPQLMVIKNGVAVADASHGNINDMVLEKFI</sequence>
<accession>A0A1G7HI48</accession>
<proteinExistence type="predicted"/>
<dbReference type="AlphaFoldDB" id="A0A1G7HI48"/>